<dbReference type="Pfam" id="PF13683">
    <property type="entry name" value="rve_3"/>
    <property type="match status" value="1"/>
</dbReference>
<dbReference type="PANTHER" id="PTHR35004">
    <property type="entry name" value="TRANSPOSASE RV3428C-RELATED"/>
    <property type="match status" value="1"/>
</dbReference>
<dbReference type="Gene3D" id="3.30.420.10">
    <property type="entry name" value="Ribonuclease H-like superfamily/Ribonuclease H"/>
    <property type="match status" value="1"/>
</dbReference>
<evidence type="ECO:0000259" key="1">
    <source>
        <dbReference type="PROSITE" id="PS50994"/>
    </source>
</evidence>
<dbReference type="Proteomes" id="UP000267166">
    <property type="component" value="Unassembled WGS sequence"/>
</dbReference>
<dbReference type="InterPro" id="IPR001584">
    <property type="entry name" value="Integrase_cat-core"/>
</dbReference>
<dbReference type="PANTHER" id="PTHR35004:SF7">
    <property type="entry name" value="INTEGRASE PROTEIN"/>
    <property type="match status" value="1"/>
</dbReference>
<dbReference type="NCBIfam" id="NF033577">
    <property type="entry name" value="transpos_IS481"/>
    <property type="match status" value="1"/>
</dbReference>
<evidence type="ECO:0000313" key="4">
    <source>
        <dbReference type="Proteomes" id="UP000267166"/>
    </source>
</evidence>
<reference evidence="4 5" key="1">
    <citation type="submission" date="2018-09" db="EMBL/GenBank/DDBJ databases">
        <title>The draft genome of Acinetobacter sp. strains.</title>
        <authorList>
            <person name="Qin J."/>
            <person name="Feng Y."/>
            <person name="Zong Z."/>
        </authorList>
    </citation>
    <scope>NUCLEOTIDE SEQUENCE [LARGE SCALE GENOMIC DNA]</scope>
    <source>
        <strain evidence="3 5">WCHAc060001</strain>
        <strain evidence="2 4">WCHAc060003</strain>
    </source>
</reference>
<dbReference type="InterPro" id="IPR012337">
    <property type="entry name" value="RNaseH-like_sf"/>
</dbReference>
<dbReference type="InterPro" id="IPR009057">
    <property type="entry name" value="Homeodomain-like_sf"/>
</dbReference>
<evidence type="ECO:0000313" key="2">
    <source>
        <dbReference type="EMBL" id="RLL30052.1"/>
    </source>
</evidence>
<organism evidence="2 4">
    <name type="scientific">Acinetobacter cumulans</name>
    <dbReference type="NCBI Taxonomy" id="2136182"/>
    <lineage>
        <taxon>Bacteria</taxon>
        <taxon>Pseudomonadati</taxon>
        <taxon>Pseudomonadota</taxon>
        <taxon>Gammaproteobacteria</taxon>
        <taxon>Moraxellales</taxon>
        <taxon>Moraxellaceae</taxon>
        <taxon>Acinetobacter</taxon>
    </lineage>
</organism>
<dbReference type="EMBL" id="RCHD01000058">
    <property type="protein sequence ID" value="RLL30052.1"/>
    <property type="molecule type" value="Genomic_DNA"/>
</dbReference>
<dbReference type="GO" id="GO:0015074">
    <property type="term" value="P:DNA integration"/>
    <property type="evidence" value="ECO:0007669"/>
    <property type="project" value="InterPro"/>
</dbReference>
<keyword evidence="5" id="KW-1185">Reference proteome</keyword>
<evidence type="ECO:0000313" key="3">
    <source>
        <dbReference type="EMBL" id="RLL39819.1"/>
    </source>
</evidence>
<sequence length="323" mass="38192">MNREIQQRLVWVKLFEETNDAGLVCRRCGISRPTLRKWWKRYSEQGIDGLSSQSKRPLKSPNTKINAELEALILEMRSARNLGARRLQTELMRLHGVSLSLATIHKVLSTHQVKPIKKFRRKVDFIRYERPLPGDRIQMDTCKLGPGLYQYTSIDDCTRYRILRIYKRRTAANTLDFLDCVIEEMPFPIQRIQTDRGREFFAEKVQKKLMQHGIKFRPNKPGSPHLNGKVERSQKTDKSEFYATVDINSEDIQDKLAEWQHYYNWMRPHSALKGKTPMERYFELCEETPFSDEVLKQYNPSNERIQHANYKMDLEIAKLKRSL</sequence>
<dbReference type="AlphaFoldDB" id="A0A498CTB6"/>
<name>A0A498CTB6_9GAMM</name>
<dbReference type="GO" id="GO:0003676">
    <property type="term" value="F:nucleic acid binding"/>
    <property type="evidence" value="ECO:0007669"/>
    <property type="project" value="InterPro"/>
</dbReference>
<dbReference type="Pfam" id="PF13565">
    <property type="entry name" value="HTH_32"/>
    <property type="match status" value="1"/>
</dbReference>
<gene>
    <name evidence="3" type="ORF">D9K79_14700</name>
    <name evidence="2" type="ORF">D9K80_16275</name>
</gene>
<dbReference type="SUPFAM" id="SSF53098">
    <property type="entry name" value="Ribonuclease H-like"/>
    <property type="match status" value="1"/>
</dbReference>
<accession>A0A498CTB6</accession>
<dbReference type="InterPro" id="IPR047656">
    <property type="entry name" value="IS481-like_transpos"/>
</dbReference>
<dbReference type="RefSeq" id="WP_121533143.1">
    <property type="nucleotide sequence ID" value="NZ_RCHD01000058.1"/>
</dbReference>
<proteinExistence type="predicted"/>
<evidence type="ECO:0000313" key="5">
    <source>
        <dbReference type="Proteomes" id="UP000273105"/>
    </source>
</evidence>
<dbReference type="PROSITE" id="PS50994">
    <property type="entry name" value="INTEGRASE"/>
    <property type="match status" value="1"/>
</dbReference>
<dbReference type="Proteomes" id="UP000273105">
    <property type="component" value="Unassembled WGS sequence"/>
</dbReference>
<protein>
    <submittedName>
        <fullName evidence="2">IS481 family transposase</fullName>
    </submittedName>
</protein>
<dbReference type="SUPFAM" id="SSF46689">
    <property type="entry name" value="Homeodomain-like"/>
    <property type="match status" value="1"/>
</dbReference>
<dbReference type="InterPro" id="IPR036397">
    <property type="entry name" value="RNaseH_sf"/>
</dbReference>
<dbReference type="EMBL" id="RCHE01000044">
    <property type="protein sequence ID" value="RLL39819.1"/>
    <property type="molecule type" value="Genomic_DNA"/>
</dbReference>
<comment type="caution">
    <text evidence="2">The sequence shown here is derived from an EMBL/GenBank/DDBJ whole genome shotgun (WGS) entry which is preliminary data.</text>
</comment>
<feature type="domain" description="Integrase catalytic" evidence="1">
    <location>
        <begin position="127"/>
        <end position="285"/>
    </location>
</feature>